<proteinExistence type="predicted"/>
<dbReference type="Proteomes" id="UP000195402">
    <property type="component" value="Unassembled WGS sequence"/>
</dbReference>
<name>A0A200PRQ8_MACCD</name>
<accession>A0A200PRQ8</accession>
<evidence type="ECO:0008006" key="3">
    <source>
        <dbReference type="Google" id="ProtNLM"/>
    </source>
</evidence>
<dbReference type="InParanoid" id="A0A200PRQ8"/>
<reference evidence="1 2" key="1">
    <citation type="journal article" date="2017" name="Mol. Plant">
        <title>The Genome of Medicinal Plant Macleaya cordata Provides New Insights into Benzylisoquinoline Alkaloids Metabolism.</title>
        <authorList>
            <person name="Liu X."/>
            <person name="Liu Y."/>
            <person name="Huang P."/>
            <person name="Ma Y."/>
            <person name="Qing Z."/>
            <person name="Tang Q."/>
            <person name="Cao H."/>
            <person name="Cheng P."/>
            <person name="Zheng Y."/>
            <person name="Yuan Z."/>
            <person name="Zhou Y."/>
            <person name="Liu J."/>
            <person name="Tang Z."/>
            <person name="Zhuo Y."/>
            <person name="Zhang Y."/>
            <person name="Yu L."/>
            <person name="Huang J."/>
            <person name="Yang P."/>
            <person name="Peng Q."/>
            <person name="Zhang J."/>
            <person name="Jiang W."/>
            <person name="Zhang Z."/>
            <person name="Lin K."/>
            <person name="Ro D.K."/>
            <person name="Chen X."/>
            <person name="Xiong X."/>
            <person name="Shang Y."/>
            <person name="Huang S."/>
            <person name="Zeng J."/>
        </authorList>
    </citation>
    <scope>NUCLEOTIDE SEQUENCE [LARGE SCALE GENOMIC DNA]</scope>
    <source>
        <strain evidence="2">cv. BLH2017</strain>
        <tissue evidence="1">Root</tissue>
    </source>
</reference>
<organism evidence="1 2">
    <name type="scientific">Macleaya cordata</name>
    <name type="common">Five-seeded plume-poppy</name>
    <name type="synonym">Bocconia cordata</name>
    <dbReference type="NCBI Taxonomy" id="56857"/>
    <lineage>
        <taxon>Eukaryota</taxon>
        <taxon>Viridiplantae</taxon>
        <taxon>Streptophyta</taxon>
        <taxon>Embryophyta</taxon>
        <taxon>Tracheophyta</taxon>
        <taxon>Spermatophyta</taxon>
        <taxon>Magnoliopsida</taxon>
        <taxon>Ranunculales</taxon>
        <taxon>Papaveraceae</taxon>
        <taxon>Papaveroideae</taxon>
        <taxon>Macleaya</taxon>
    </lineage>
</organism>
<sequence length="121" mass="13566">MVLAKSFRRILRSESRLPSQVLQTIRLEVRLRASMFDAPLADSDYNRQFMDRWGLNARFQVPQMITCYWLKPSPGFVMINTDGSLNDGAAGFGAIIRIEEGDALTAVAGSSVPKTITYHEL</sequence>
<comment type="caution">
    <text evidence="1">The sequence shown here is derived from an EMBL/GenBank/DDBJ whole genome shotgun (WGS) entry which is preliminary data.</text>
</comment>
<keyword evidence="2" id="KW-1185">Reference proteome</keyword>
<gene>
    <name evidence="1" type="ORF">BVC80_9081g40</name>
</gene>
<evidence type="ECO:0000313" key="2">
    <source>
        <dbReference type="Proteomes" id="UP000195402"/>
    </source>
</evidence>
<evidence type="ECO:0000313" key="1">
    <source>
        <dbReference type="EMBL" id="OVA00885.1"/>
    </source>
</evidence>
<dbReference type="AlphaFoldDB" id="A0A200PRQ8"/>
<dbReference type="EMBL" id="MVGT01004285">
    <property type="protein sequence ID" value="OVA00885.1"/>
    <property type="molecule type" value="Genomic_DNA"/>
</dbReference>
<dbReference type="OrthoDB" id="1263665at2759"/>
<protein>
    <recommendedName>
        <fullName evidence="3">RNase H type-1 domain-containing protein</fullName>
    </recommendedName>
</protein>